<keyword evidence="5" id="KW-1185">Reference proteome</keyword>
<keyword evidence="2" id="KW-0456">Lyase</keyword>
<dbReference type="Proteomes" id="UP000014254">
    <property type="component" value="Unassembled WGS sequence"/>
</dbReference>
<protein>
    <submittedName>
        <fullName evidence="4">Uncharacterized protein</fullName>
    </submittedName>
</protein>
<dbReference type="EMBL" id="KE124041">
    <property type="protein sequence ID" value="EPB84355.1"/>
    <property type="molecule type" value="Genomic_DNA"/>
</dbReference>
<dbReference type="VEuPathDB" id="FungiDB:HMPREF1544_08874"/>
<sequence length="588" mass="67074">MDRIKKDLESFKKRPNTLSFARAKAERLVTNWNKTKKKLAGYASTQNKENEGVSQVLIENNITNNDNASATQVFNTLTAKENASASSQTDFPVTSIVNNITNNNQSSSTQVYNTSTGKKRKMKERQEGFPRYQDQIKEWKIDDEDIGKAFQDYQISMAKEALSREFQVEKDTHAILALTNILLVKHGQNDSTFDSHFTPNMMKLVEESVQQKFDVIVVDSVSKLKRRNHFDMDKHVKSHLEDTIKSVLRAEMTTKQAAKRINNLTTDEETHTPDDMLLLGVRNLLECIPLVKTKEMIRESNLSCSYVYSILNPVFTCPERNELLVWSNIQILPNNSMQPDFVVNSLVNSYYSGPCVVGDIKGCDRQEDSHDCLVDLIRIGMVSADSINKNEYDGVIGVHVVGLQVTFYITTLMANGIYVMMEICSVTLPRDATELRSYVANMEDLLQVVHYYDSCTKCMDHEWLRANKKATRAKYLSPFENCNTFSGFFYKKRKHRNSPYEAPDNKRVAVSPADCRMMAFSTIDSATTIWIKDAEFSISYILDDAEKAKAYEGNTLMIFRLAPQDCYPYHSPVESVVHKILSVQEQCY</sequence>
<name>S2JWZ2_MUCC1</name>
<dbReference type="InParanoid" id="S2JWZ2"/>
<evidence type="ECO:0000256" key="2">
    <source>
        <dbReference type="ARBA" id="ARBA00023239"/>
    </source>
</evidence>
<evidence type="ECO:0000256" key="3">
    <source>
        <dbReference type="SAM" id="MobiDB-lite"/>
    </source>
</evidence>
<gene>
    <name evidence="4" type="ORF">HMPREF1544_08874</name>
</gene>
<dbReference type="eggNOG" id="KOG2419">
    <property type="taxonomic scope" value="Eukaryota"/>
</dbReference>
<dbReference type="STRING" id="1220926.S2JWZ2"/>
<evidence type="ECO:0000256" key="1">
    <source>
        <dbReference type="ARBA" id="ARBA00022793"/>
    </source>
</evidence>
<dbReference type="PANTHER" id="PTHR10067">
    <property type="entry name" value="PHOSPHATIDYLSERINE DECARBOXYLASE"/>
    <property type="match status" value="1"/>
</dbReference>
<dbReference type="InterPro" id="IPR003817">
    <property type="entry name" value="PS_Dcarbxylase"/>
</dbReference>
<evidence type="ECO:0000313" key="4">
    <source>
        <dbReference type="EMBL" id="EPB84355.1"/>
    </source>
</evidence>
<proteinExistence type="predicted"/>
<reference evidence="5" key="1">
    <citation type="submission" date="2013-05" db="EMBL/GenBank/DDBJ databases">
        <title>The Genome sequence of Mucor circinelloides f. circinelloides 1006PhL.</title>
        <authorList>
            <consortium name="The Broad Institute Genomics Platform"/>
            <person name="Cuomo C."/>
            <person name="Earl A."/>
            <person name="Findley K."/>
            <person name="Lee S.C."/>
            <person name="Walker B."/>
            <person name="Young S."/>
            <person name="Zeng Q."/>
            <person name="Gargeya S."/>
            <person name="Fitzgerald M."/>
            <person name="Haas B."/>
            <person name="Abouelleil A."/>
            <person name="Allen A.W."/>
            <person name="Alvarado L."/>
            <person name="Arachchi H.M."/>
            <person name="Berlin A.M."/>
            <person name="Chapman S.B."/>
            <person name="Gainer-Dewar J."/>
            <person name="Goldberg J."/>
            <person name="Griggs A."/>
            <person name="Gujja S."/>
            <person name="Hansen M."/>
            <person name="Howarth C."/>
            <person name="Imamovic A."/>
            <person name="Ireland A."/>
            <person name="Larimer J."/>
            <person name="McCowan C."/>
            <person name="Murphy C."/>
            <person name="Pearson M."/>
            <person name="Poon T.W."/>
            <person name="Priest M."/>
            <person name="Roberts A."/>
            <person name="Saif S."/>
            <person name="Shea T."/>
            <person name="Sisk P."/>
            <person name="Sykes S."/>
            <person name="Wortman J."/>
            <person name="Nusbaum C."/>
            <person name="Birren B."/>
        </authorList>
    </citation>
    <scope>NUCLEOTIDE SEQUENCE [LARGE SCALE GENOMIC DNA]</scope>
    <source>
        <strain evidence="5">1006PhL</strain>
    </source>
</reference>
<evidence type="ECO:0000313" key="5">
    <source>
        <dbReference type="Proteomes" id="UP000014254"/>
    </source>
</evidence>
<dbReference type="AlphaFoldDB" id="S2JWZ2"/>
<dbReference type="GO" id="GO:0008654">
    <property type="term" value="P:phospholipid biosynthetic process"/>
    <property type="evidence" value="ECO:0007669"/>
    <property type="project" value="InterPro"/>
</dbReference>
<dbReference type="PANTHER" id="PTHR10067:SF17">
    <property type="entry name" value="PHOSPHATIDYLSERINE DECARBOXYLASE PROENZYME 2"/>
    <property type="match status" value="1"/>
</dbReference>
<accession>S2JWZ2</accession>
<organism evidence="4 5">
    <name type="scientific">Mucor circinelloides f. circinelloides (strain 1006PhL)</name>
    <name type="common">Mucormycosis agent</name>
    <name type="synonym">Calyptromyces circinelloides</name>
    <dbReference type="NCBI Taxonomy" id="1220926"/>
    <lineage>
        <taxon>Eukaryota</taxon>
        <taxon>Fungi</taxon>
        <taxon>Fungi incertae sedis</taxon>
        <taxon>Mucoromycota</taxon>
        <taxon>Mucoromycotina</taxon>
        <taxon>Mucoromycetes</taxon>
        <taxon>Mucorales</taxon>
        <taxon>Mucorineae</taxon>
        <taxon>Mucoraceae</taxon>
        <taxon>Mucor</taxon>
    </lineage>
</organism>
<dbReference type="OMA" id="HEWLRAN"/>
<feature type="region of interest" description="Disordered" evidence="3">
    <location>
        <begin position="102"/>
        <end position="128"/>
    </location>
</feature>
<keyword evidence="1" id="KW-0210">Decarboxylase</keyword>
<dbReference type="OrthoDB" id="2248794at2759"/>
<feature type="compositionally biased region" description="Low complexity" evidence="3">
    <location>
        <begin position="102"/>
        <end position="116"/>
    </location>
</feature>
<dbReference type="GO" id="GO:0004609">
    <property type="term" value="F:phosphatidylserine decarboxylase activity"/>
    <property type="evidence" value="ECO:0007669"/>
    <property type="project" value="InterPro"/>
</dbReference>
<dbReference type="Pfam" id="PF02666">
    <property type="entry name" value="PS_Dcarbxylase"/>
    <property type="match status" value="1"/>
</dbReference>